<evidence type="ECO:0000256" key="1">
    <source>
        <dbReference type="SAM" id="MobiDB-lite"/>
    </source>
</evidence>
<comment type="caution">
    <text evidence="2">The sequence shown here is derived from an EMBL/GenBank/DDBJ whole genome shotgun (WGS) entry which is preliminary data.</text>
</comment>
<feature type="compositionally biased region" description="Basic and acidic residues" evidence="1">
    <location>
        <begin position="116"/>
        <end position="126"/>
    </location>
</feature>
<sequence>TAAERFAGRGIGEVVRGRIIERERAERRAAGQRQIETQRQLEEQQRIQREREKSPGTFQVTTIDRGGPRTPQTISVVETFATKAEAEAFLKKERFNFASDRDTPVGIRETPSIAKSEAKPRFRGREVSGPPPSERGRELQTRRLELEKITKKVEVTDGKVDLSKLTSGERARIRQLTGVTAAKAFTVQPGKPTTAEEFQKSLTAAERALETAEKIEARKPPTRAEPSNSSKSIYPWANNRNRVSEEFNC</sequence>
<gene>
    <name evidence="2" type="ORF">LCGC14_1976280</name>
</gene>
<reference evidence="2" key="1">
    <citation type="journal article" date="2015" name="Nature">
        <title>Complex archaea that bridge the gap between prokaryotes and eukaryotes.</title>
        <authorList>
            <person name="Spang A."/>
            <person name="Saw J.H."/>
            <person name="Jorgensen S.L."/>
            <person name="Zaremba-Niedzwiedzka K."/>
            <person name="Martijn J."/>
            <person name="Lind A.E."/>
            <person name="van Eijk R."/>
            <person name="Schleper C."/>
            <person name="Guy L."/>
            <person name="Ettema T.J."/>
        </authorList>
    </citation>
    <scope>NUCLEOTIDE SEQUENCE</scope>
</reference>
<organism evidence="2">
    <name type="scientific">marine sediment metagenome</name>
    <dbReference type="NCBI Taxonomy" id="412755"/>
    <lineage>
        <taxon>unclassified sequences</taxon>
        <taxon>metagenomes</taxon>
        <taxon>ecological metagenomes</taxon>
    </lineage>
</organism>
<feature type="region of interest" description="Disordered" evidence="1">
    <location>
        <begin position="209"/>
        <end position="236"/>
    </location>
</feature>
<protein>
    <submittedName>
        <fullName evidence="2">Uncharacterized protein</fullName>
    </submittedName>
</protein>
<accession>A0A0F9FAB4</accession>
<dbReference type="AlphaFoldDB" id="A0A0F9FAB4"/>
<feature type="region of interest" description="Disordered" evidence="1">
    <location>
        <begin position="25"/>
        <end position="71"/>
    </location>
</feature>
<feature type="compositionally biased region" description="Basic and acidic residues" evidence="1">
    <location>
        <begin position="209"/>
        <end position="219"/>
    </location>
</feature>
<dbReference type="EMBL" id="LAZR01022025">
    <property type="protein sequence ID" value="KKL83284.1"/>
    <property type="molecule type" value="Genomic_DNA"/>
</dbReference>
<proteinExistence type="predicted"/>
<evidence type="ECO:0000313" key="2">
    <source>
        <dbReference type="EMBL" id="KKL83284.1"/>
    </source>
</evidence>
<name>A0A0F9FAB4_9ZZZZ</name>
<feature type="compositionally biased region" description="Basic and acidic residues" evidence="1">
    <location>
        <begin position="39"/>
        <end position="54"/>
    </location>
</feature>
<feature type="region of interest" description="Disordered" evidence="1">
    <location>
        <begin position="102"/>
        <end position="139"/>
    </location>
</feature>
<feature type="non-terminal residue" evidence="2">
    <location>
        <position position="1"/>
    </location>
</feature>